<dbReference type="GO" id="GO:0009089">
    <property type="term" value="P:lysine biosynthetic process via diaminopimelate"/>
    <property type="evidence" value="ECO:0007669"/>
    <property type="project" value="UniProtKB-UniRule"/>
</dbReference>
<dbReference type="Pfam" id="PF00701">
    <property type="entry name" value="DHDPS"/>
    <property type="match status" value="1"/>
</dbReference>
<dbReference type="EC" id="4.3.3.7" evidence="4 12"/>
<dbReference type="EMBL" id="CP014854">
    <property type="protein sequence ID" value="ASI99910.1"/>
    <property type="molecule type" value="Genomic_DNA"/>
</dbReference>
<dbReference type="Proteomes" id="UP000197156">
    <property type="component" value="Chromosome"/>
</dbReference>
<evidence type="ECO:0000313" key="16">
    <source>
        <dbReference type="Proteomes" id="UP000197156"/>
    </source>
</evidence>
<evidence type="ECO:0000256" key="14">
    <source>
        <dbReference type="PIRSR" id="PIRSR001365-2"/>
    </source>
</evidence>
<evidence type="ECO:0000256" key="5">
    <source>
        <dbReference type="ARBA" id="ARBA00022490"/>
    </source>
</evidence>
<dbReference type="PROSITE" id="PS00666">
    <property type="entry name" value="DHDPS_2"/>
    <property type="match status" value="1"/>
</dbReference>
<dbReference type="PIRSF" id="PIRSF001365">
    <property type="entry name" value="DHDPS"/>
    <property type="match status" value="1"/>
</dbReference>
<keyword evidence="9 12" id="KW-0456">Lyase</keyword>
<gene>
    <name evidence="12" type="primary">dapA</name>
    <name evidence="15" type="ORF">A3L02_03265</name>
</gene>
<name>A0A218P4P5_THECE</name>
<keyword evidence="5 12" id="KW-0963">Cytoplasm</keyword>
<comment type="pathway">
    <text evidence="3 12">Amino-acid biosynthesis; L-lysine biosynthesis via DAP pathway; (S)-tetrahydrodipicolinate from L-aspartate: step 3/4.</text>
</comment>
<protein>
    <recommendedName>
        <fullName evidence="4 12">4-hydroxy-tetrahydrodipicolinate synthase</fullName>
        <shortName evidence="12">HTPA synthase</shortName>
        <ecNumber evidence="4 12">4.3.3.7</ecNumber>
    </recommendedName>
</protein>
<evidence type="ECO:0000256" key="6">
    <source>
        <dbReference type="ARBA" id="ARBA00022605"/>
    </source>
</evidence>
<evidence type="ECO:0000256" key="11">
    <source>
        <dbReference type="ARBA" id="ARBA00047836"/>
    </source>
</evidence>
<organism evidence="15 16">
    <name type="scientific">Thermococcus celer Vu 13 = JCM 8558</name>
    <dbReference type="NCBI Taxonomy" id="1293037"/>
    <lineage>
        <taxon>Archaea</taxon>
        <taxon>Methanobacteriati</taxon>
        <taxon>Methanobacteriota</taxon>
        <taxon>Thermococci</taxon>
        <taxon>Thermococcales</taxon>
        <taxon>Thermococcaceae</taxon>
        <taxon>Thermococcus</taxon>
    </lineage>
</organism>
<feature type="active site" description="Schiff-base intermediate with substrate" evidence="12 13">
    <location>
        <position position="160"/>
    </location>
</feature>
<evidence type="ECO:0000256" key="3">
    <source>
        <dbReference type="ARBA" id="ARBA00005120"/>
    </source>
</evidence>
<evidence type="ECO:0000256" key="10">
    <source>
        <dbReference type="ARBA" id="ARBA00023270"/>
    </source>
</evidence>
<dbReference type="UniPathway" id="UPA00034">
    <property type="reaction ID" value="UER00017"/>
</dbReference>
<evidence type="ECO:0000256" key="2">
    <source>
        <dbReference type="ARBA" id="ARBA00004496"/>
    </source>
</evidence>
<dbReference type="AlphaFoldDB" id="A0A218P4P5"/>
<dbReference type="InterPro" id="IPR020625">
    <property type="entry name" value="Schiff_base-form_aldolases_AS"/>
</dbReference>
<dbReference type="NCBIfam" id="TIGR00674">
    <property type="entry name" value="dapA"/>
    <property type="match status" value="1"/>
</dbReference>
<comment type="catalytic activity">
    <reaction evidence="11 12">
        <text>L-aspartate 4-semialdehyde + pyruvate = (2S,4S)-4-hydroxy-2,3,4,5-tetrahydrodipicolinate + H2O + H(+)</text>
        <dbReference type="Rhea" id="RHEA:34171"/>
        <dbReference type="ChEBI" id="CHEBI:15361"/>
        <dbReference type="ChEBI" id="CHEBI:15377"/>
        <dbReference type="ChEBI" id="CHEBI:15378"/>
        <dbReference type="ChEBI" id="CHEBI:67139"/>
        <dbReference type="ChEBI" id="CHEBI:537519"/>
        <dbReference type="EC" id="4.3.3.7"/>
    </reaction>
</comment>
<evidence type="ECO:0000256" key="4">
    <source>
        <dbReference type="ARBA" id="ARBA00012086"/>
    </source>
</evidence>
<comment type="subcellular location">
    <subcellularLocation>
        <location evidence="2 12">Cytoplasm</location>
    </subcellularLocation>
</comment>
<dbReference type="CDD" id="cd00408">
    <property type="entry name" value="DHDPS-like"/>
    <property type="match status" value="1"/>
</dbReference>
<comment type="similarity">
    <text evidence="12">Belongs to the DapA family.</text>
</comment>
<dbReference type="PANTHER" id="PTHR12128">
    <property type="entry name" value="DIHYDRODIPICOLINATE SYNTHASE"/>
    <property type="match status" value="1"/>
</dbReference>
<dbReference type="SUPFAM" id="SSF51569">
    <property type="entry name" value="Aldolase"/>
    <property type="match status" value="1"/>
</dbReference>
<reference evidence="15 16" key="1">
    <citation type="submission" date="2016-03" db="EMBL/GenBank/DDBJ databases">
        <title>Complete genome sequence of Thermococcus celer.</title>
        <authorList>
            <person name="Oger P.M."/>
        </authorList>
    </citation>
    <scope>NUCLEOTIDE SEQUENCE [LARGE SCALE GENOMIC DNA]</scope>
    <source>
        <strain evidence="15 16">Vu 13</strain>
    </source>
</reference>
<feature type="binding site" evidence="12 14">
    <location>
        <position position="202"/>
    </location>
    <ligand>
        <name>pyruvate</name>
        <dbReference type="ChEBI" id="CHEBI:15361"/>
    </ligand>
</feature>
<keyword evidence="7 12" id="KW-0220">Diaminopimelate biosynthesis</keyword>
<evidence type="ECO:0000313" key="15">
    <source>
        <dbReference type="EMBL" id="ASI99910.1"/>
    </source>
</evidence>
<evidence type="ECO:0000256" key="12">
    <source>
        <dbReference type="HAMAP-Rule" id="MF_00418"/>
    </source>
</evidence>
<dbReference type="Gene3D" id="3.20.20.70">
    <property type="entry name" value="Aldolase class I"/>
    <property type="match status" value="1"/>
</dbReference>
<dbReference type="GO" id="GO:0019877">
    <property type="term" value="P:diaminopimelate biosynthetic process"/>
    <property type="evidence" value="ECO:0007669"/>
    <property type="project" value="UniProtKB-UniRule"/>
</dbReference>
<sequence length="291" mass="31978">MLRGVFVPHVTPFDGKGEVDWEALKGLVHTFEEAGLDGLVSLGSNGEFPYLSFEEKIRVVETVREETSLPLIAGATGNSTRETLRLGRELLEVGADALLIGPPYYFKPSPEELYAHYSIIADSLDSQVLLYNVPKFTGLNIPLDVVEKLGEEHSNVVGIKDSSANIGRIAELLRRMGDRFAVLAGTADVMYPSWLLGAQGAVVAVANVVPELCVELYRTFREGDHQKAGELQLKVNLVNEVVVKRYSQVSAIKAAMELRGWKAGRPRLPSLPLKKEAIEDIRKTLKEVGIL</sequence>
<comment type="function">
    <text evidence="1 12">Catalyzes the condensation of (S)-aspartate-beta-semialdehyde [(S)-ASA] and pyruvate to 4-hydroxy-tetrahydrodipicolinate (HTPA).</text>
</comment>
<dbReference type="InterPro" id="IPR005263">
    <property type="entry name" value="DapA"/>
</dbReference>
<dbReference type="HAMAP" id="MF_00418">
    <property type="entry name" value="DapA"/>
    <property type="match status" value="1"/>
</dbReference>
<keyword evidence="10 12" id="KW-0704">Schiff base</keyword>
<evidence type="ECO:0000256" key="13">
    <source>
        <dbReference type="PIRSR" id="PIRSR001365-1"/>
    </source>
</evidence>
<dbReference type="OrthoDB" id="33636at2157"/>
<proteinExistence type="inferred from homology"/>
<dbReference type="GO" id="GO:0005737">
    <property type="term" value="C:cytoplasm"/>
    <property type="evidence" value="ECO:0007669"/>
    <property type="project" value="UniProtKB-SubCell"/>
</dbReference>
<keyword evidence="16" id="KW-1185">Reference proteome</keyword>
<dbReference type="PRINTS" id="PR00146">
    <property type="entry name" value="DHPICSNTHASE"/>
</dbReference>
<feature type="site" description="Part of a proton relay during catalysis" evidence="12">
    <location>
        <position position="105"/>
    </location>
</feature>
<dbReference type="PANTHER" id="PTHR12128:SF66">
    <property type="entry name" value="4-HYDROXY-2-OXOGLUTARATE ALDOLASE, MITOCHONDRIAL"/>
    <property type="match status" value="1"/>
</dbReference>
<comment type="caution">
    <text evidence="12">Was originally thought to be a dihydrodipicolinate synthase (DHDPS), catalyzing the condensation of (S)-aspartate-beta-semialdehyde [(S)-ASA] and pyruvate to dihydrodipicolinate (DHDP). However, it was shown in E.coli that the product of the enzymatic reaction is not dihydrodipicolinate but in fact (4S)-4-hydroxy-2,3,4,5-tetrahydro-(2S)-dipicolinic acid (HTPA), and that the consecutive dehydration reaction leading to DHDP is not spontaneous but catalyzed by DapB.</text>
</comment>
<dbReference type="GO" id="GO:0008840">
    <property type="term" value="F:4-hydroxy-tetrahydrodipicolinate synthase activity"/>
    <property type="evidence" value="ECO:0007669"/>
    <property type="project" value="UniProtKB-UniRule"/>
</dbReference>
<keyword evidence="6 12" id="KW-0028">Amino-acid biosynthesis</keyword>
<dbReference type="InterPro" id="IPR002220">
    <property type="entry name" value="DapA-like"/>
</dbReference>
<comment type="subunit">
    <text evidence="12">Homotetramer; dimer of dimers.</text>
</comment>
<comment type="caution">
    <text evidence="12">Lacks conserved residue(s) required for the propagation of feature annotation.</text>
</comment>
<dbReference type="GO" id="GO:0008675">
    <property type="term" value="F:2-dehydro-3-deoxy-phosphogluconate aldolase activity"/>
    <property type="evidence" value="ECO:0007669"/>
    <property type="project" value="UniProtKB-ARBA"/>
</dbReference>
<evidence type="ECO:0000256" key="7">
    <source>
        <dbReference type="ARBA" id="ARBA00022915"/>
    </source>
</evidence>
<feature type="active site" description="Proton donor/acceptor" evidence="12 13">
    <location>
        <position position="131"/>
    </location>
</feature>
<dbReference type="InterPro" id="IPR013785">
    <property type="entry name" value="Aldolase_TIM"/>
</dbReference>
<evidence type="ECO:0000256" key="9">
    <source>
        <dbReference type="ARBA" id="ARBA00023239"/>
    </source>
</evidence>
<evidence type="ECO:0000256" key="1">
    <source>
        <dbReference type="ARBA" id="ARBA00003294"/>
    </source>
</evidence>
<keyword evidence="8 12" id="KW-0457">Lysine biosynthesis</keyword>
<dbReference type="SMART" id="SM01130">
    <property type="entry name" value="DHDPS"/>
    <property type="match status" value="1"/>
</dbReference>
<dbReference type="KEGG" id="tce:A3L02_03265"/>
<feature type="site" description="Part of a proton relay during catalysis" evidence="12">
    <location>
        <position position="44"/>
    </location>
</feature>
<accession>A0A218P4P5</accession>
<evidence type="ECO:0000256" key="8">
    <source>
        <dbReference type="ARBA" id="ARBA00023154"/>
    </source>
</evidence>